<feature type="domain" description="FYVE-type" evidence="4">
    <location>
        <begin position="70"/>
        <end position="157"/>
    </location>
</feature>
<feature type="domain" description="PI3K/PI4K catalytic" evidence="5">
    <location>
        <begin position="437"/>
        <end position="512"/>
    </location>
</feature>
<dbReference type="Gene3D" id="3.30.40.10">
    <property type="entry name" value="Zinc/RING finger domain, C3HC4 (zinc finger)"/>
    <property type="match status" value="1"/>
</dbReference>
<dbReference type="Gene3D" id="1.25.40.70">
    <property type="entry name" value="Phosphatidylinositol 3-kinase, accessory domain (PIK)"/>
    <property type="match status" value="1"/>
</dbReference>
<keyword evidence="2" id="KW-0863">Zinc-finger</keyword>
<accession>A0A381X8Q1</accession>
<feature type="domain" description="PIK helical" evidence="6">
    <location>
        <begin position="186"/>
        <end position="386"/>
    </location>
</feature>
<feature type="non-terminal residue" evidence="7">
    <location>
        <position position="512"/>
    </location>
</feature>
<dbReference type="InterPro" id="IPR042236">
    <property type="entry name" value="PI3K_accessory_sf"/>
</dbReference>
<dbReference type="GO" id="GO:0048015">
    <property type="term" value="P:phosphatidylinositol-mediated signaling"/>
    <property type="evidence" value="ECO:0007669"/>
    <property type="project" value="TreeGrafter"/>
</dbReference>
<organism evidence="7">
    <name type="scientific">marine metagenome</name>
    <dbReference type="NCBI Taxonomy" id="408172"/>
    <lineage>
        <taxon>unclassified sequences</taxon>
        <taxon>metagenomes</taxon>
        <taxon>ecological metagenomes</taxon>
    </lineage>
</organism>
<dbReference type="PROSITE" id="PS51545">
    <property type="entry name" value="PIK_HELICAL"/>
    <property type="match status" value="1"/>
</dbReference>
<dbReference type="GO" id="GO:0000407">
    <property type="term" value="C:phagophore assembly site"/>
    <property type="evidence" value="ECO:0007669"/>
    <property type="project" value="TreeGrafter"/>
</dbReference>
<dbReference type="PANTHER" id="PTHR10048:SF7">
    <property type="entry name" value="PHOSPHATIDYLINOSITOL 3-KINASE CATALYTIC SUBUNIT TYPE 3"/>
    <property type="match status" value="1"/>
</dbReference>
<dbReference type="InterPro" id="IPR000306">
    <property type="entry name" value="Znf_FYVE"/>
</dbReference>
<protein>
    <recommendedName>
        <fullName evidence="8">FYVE-type domain-containing protein</fullName>
    </recommendedName>
</protein>
<dbReference type="SUPFAM" id="SSF48371">
    <property type="entry name" value="ARM repeat"/>
    <property type="match status" value="1"/>
</dbReference>
<dbReference type="EMBL" id="UINC01014309">
    <property type="protein sequence ID" value="SVA61126.1"/>
    <property type="molecule type" value="Genomic_DNA"/>
</dbReference>
<dbReference type="SUPFAM" id="SSF57903">
    <property type="entry name" value="FYVE/PHD zinc finger"/>
    <property type="match status" value="1"/>
</dbReference>
<dbReference type="InterPro" id="IPR015433">
    <property type="entry name" value="PI3/4_kinase"/>
</dbReference>
<dbReference type="Pfam" id="PF00613">
    <property type="entry name" value="PI3Ka"/>
    <property type="match status" value="1"/>
</dbReference>
<dbReference type="InterPro" id="IPR011009">
    <property type="entry name" value="Kinase-like_dom_sf"/>
</dbReference>
<evidence type="ECO:0000259" key="6">
    <source>
        <dbReference type="PROSITE" id="PS51545"/>
    </source>
</evidence>
<proteinExistence type="predicted"/>
<dbReference type="PANTHER" id="PTHR10048">
    <property type="entry name" value="PHOSPHATIDYLINOSITOL KINASE"/>
    <property type="match status" value="1"/>
</dbReference>
<evidence type="ECO:0000256" key="1">
    <source>
        <dbReference type="ARBA" id="ARBA00022723"/>
    </source>
</evidence>
<evidence type="ECO:0000259" key="4">
    <source>
        <dbReference type="PROSITE" id="PS50178"/>
    </source>
</evidence>
<dbReference type="InterPro" id="IPR000403">
    <property type="entry name" value="PI3/4_kinase_cat_dom"/>
</dbReference>
<dbReference type="InterPro" id="IPR017455">
    <property type="entry name" value="Znf_FYVE-rel"/>
</dbReference>
<dbReference type="GO" id="GO:0008270">
    <property type="term" value="F:zinc ion binding"/>
    <property type="evidence" value="ECO:0007669"/>
    <property type="project" value="UniProtKB-KW"/>
</dbReference>
<gene>
    <name evidence="7" type="ORF">METZ01_LOCUS113980</name>
</gene>
<evidence type="ECO:0000256" key="3">
    <source>
        <dbReference type="ARBA" id="ARBA00022833"/>
    </source>
</evidence>
<dbReference type="GO" id="GO:0000045">
    <property type="term" value="P:autophagosome assembly"/>
    <property type="evidence" value="ECO:0007669"/>
    <property type="project" value="TreeGrafter"/>
</dbReference>
<name>A0A381X8Q1_9ZZZZ</name>
<dbReference type="GO" id="GO:0005777">
    <property type="term" value="C:peroxisome"/>
    <property type="evidence" value="ECO:0007669"/>
    <property type="project" value="TreeGrafter"/>
</dbReference>
<keyword evidence="3" id="KW-0862">Zinc</keyword>
<dbReference type="GO" id="GO:0006897">
    <property type="term" value="P:endocytosis"/>
    <property type="evidence" value="ECO:0007669"/>
    <property type="project" value="TreeGrafter"/>
</dbReference>
<dbReference type="InterPro" id="IPR001263">
    <property type="entry name" value="PI3K_accessory_dom"/>
</dbReference>
<dbReference type="PROSITE" id="PS50290">
    <property type="entry name" value="PI3_4_KINASE_3"/>
    <property type="match status" value="1"/>
</dbReference>
<dbReference type="GO" id="GO:0005768">
    <property type="term" value="C:endosome"/>
    <property type="evidence" value="ECO:0007669"/>
    <property type="project" value="TreeGrafter"/>
</dbReference>
<dbReference type="GO" id="GO:0034272">
    <property type="term" value="C:phosphatidylinositol 3-kinase complex, class III, type II"/>
    <property type="evidence" value="ECO:0007669"/>
    <property type="project" value="TreeGrafter"/>
</dbReference>
<sequence length="512" mass="60765">MSINNINNKANLVNSKMSSSNVKNDVSFSMFVDNNKKISNKSLHNKNLRKKKKSYYGNIEKRNLKLWVDDSNVSKCYSCNNPFSFITRKHHCRCCGRIFCYYCCSHWIDIPNEITENELPIQNLSNNLGILSTDCTSDFKHLRKNQRVCLQCIKKINEIKKLKPIIQVFELLDLNVKDYRKMKRVCKTWMSISNYYLSNFRELQYSLPNHKFTNTERKVLLQNSSLFYGHSKLIVQLIKSIDWKYADENIEKCILDLLYSKKRVCKCWTLMCTRDCRKNSKAEDCIQLLYPEITNYKIRNYAIECLKKTSIEELLCYLPFLIYHIRYELFHENNYTKLISSLLITKSKLNHSFALETYWELYSQKNNPDYKLVTCYEKIMKIIQKDLDIDFSKSIKMISLLNTFQNLPIDKIISNLEKEKINFENIPFPFTKGSTIDSDKTIRMKSATKPLMFTYYNINNIQRKILFKYEDIRKERIIMKIIKLMDIILKRDNINLNFVTYGILPIGVKAGF</sequence>
<dbReference type="PROSITE" id="PS50178">
    <property type="entry name" value="ZF_FYVE"/>
    <property type="match status" value="1"/>
</dbReference>
<reference evidence="7" key="1">
    <citation type="submission" date="2018-05" db="EMBL/GenBank/DDBJ databases">
        <authorList>
            <person name="Lanie J.A."/>
            <person name="Ng W.-L."/>
            <person name="Kazmierczak K.M."/>
            <person name="Andrzejewski T.M."/>
            <person name="Davidsen T.M."/>
            <person name="Wayne K.J."/>
            <person name="Tettelin H."/>
            <person name="Glass J.I."/>
            <person name="Rusch D."/>
            <person name="Podicherti R."/>
            <person name="Tsui H.-C.T."/>
            <person name="Winkler M.E."/>
        </authorList>
    </citation>
    <scope>NUCLEOTIDE SEQUENCE</scope>
</reference>
<dbReference type="GO" id="GO:0034271">
    <property type="term" value="C:phosphatidylinositol 3-kinase complex, class III, type I"/>
    <property type="evidence" value="ECO:0007669"/>
    <property type="project" value="TreeGrafter"/>
</dbReference>
<evidence type="ECO:0000313" key="7">
    <source>
        <dbReference type="EMBL" id="SVA61126.1"/>
    </source>
</evidence>
<dbReference type="InterPro" id="IPR011011">
    <property type="entry name" value="Znf_FYVE_PHD"/>
</dbReference>
<dbReference type="AlphaFoldDB" id="A0A381X8Q1"/>
<dbReference type="GO" id="GO:0016303">
    <property type="term" value="F:1-phosphatidylinositol-3-kinase activity"/>
    <property type="evidence" value="ECO:0007669"/>
    <property type="project" value="TreeGrafter"/>
</dbReference>
<dbReference type="InterPro" id="IPR013083">
    <property type="entry name" value="Znf_RING/FYVE/PHD"/>
</dbReference>
<dbReference type="SUPFAM" id="SSF56112">
    <property type="entry name" value="Protein kinase-like (PK-like)"/>
    <property type="match status" value="1"/>
</dbReference>
<dbReference type="Pfam" id="PF01363">
    <property type="entry name" value="FYVE"/>
    <property type="match status" value="1"/>
</dbReference>
<evidence type="ECO:0000259" key="5">
    <source>
        <dbReference type="PROSITE" id="PS50290"/>
    </source>
</evidence>
<evidence type="ECO:0008006" key="8">
    <source>
        <dbReference type="Google" id="ProtNLM"/>
    </source>
</evidence>
<dbReference type="SMART" id="SM00064">
    <property type="entry name" value="FYVE"/>
    <property type="match status" value="1"/>
</dbReference>
<dbReference type="InterPro" id="IPR016024">
    <property type="entry name" value="ARM-type_fold"/>
</dbReference>
<keyword evidence="1" id="KW-0479">Metal-binding</keyword>
<evidence type="ECO:0000256" key="2">
    <source>
        <dbReference type="ARBA" id="ARBA00022771"/>
    </source>
</evidence>